<proteinExistence type="predicted"/>
<sequence length="333" mass="38581">MYKLHTKRVKAAAGQMWNSNFSKIRQSLKNAYQHREIIWTQHPNSIRYPTTISYDCDQDDVNADEEVNVIVMLRDIKTAQIEILRQVTDIVGPVPKIQERTDFYQKQMEVLETRMNVSEDKQCTITKDIFSLKEDIDALKKKVTELENQNSCSNIHCLEVLDGEKGKEIIELLHKLIQPETLKNTLKVPSYPKPTDHLEEKTISPQIKALKKTKSNICIYPDFNTWIKLTFVRGGKWRFFLSATKLEKFIQWLLCRPAIPPEEPLVITQRYCPLTGPIVSLTTICLSVFNYIYCLFGSSKEEVTRLQSNFLLCLVQNKCNLAIPSTHTSLWLL</sequence>
<dbReference type="AlphaFoldDB" id="A0A8C0CB55"/>
<protein>
    <submittedName>
        <fullName evidence="1">Coiled-coil domain containing 54</fullName>
    </submittedName>
</protein>
<dbReference type="OMA" id="QMWTSNL"/>
<name>A0A8C0CB55_BALMU</name>
<accession>A0A8C0CB55</accession>
<reference evidence="1" key="1">
    <citation type="submission" date="2023-09" db="UniProtKB">
        <authorList>
            <consortium name="Ensembl"/>
        </authorList>
    </citation>
    <scope>IDENTIFICATION</scope>
</reference>
<organism evidence="1">
    <name type="scientific">Balaenoptera musculus</name>
    <name type="common">Blue whale</name>
    <dbReference type="NCBI Taxonomy" id="9771"/>
    <lineage>
        <taxon>Eukaryota</taxon>
        <taxon>Metazoa</taxon>
        <taxon>Chordata</taxon>
        <taxon>Craniata</taxon>
        <taxon>Vertebrata</taxon>
        <taxon>Euteleostomi</taxon>
        <taxon>Mammalia</taxon>
        <taxon>Eutheria</taxon>
        <taxon>Laurasiatheria</taxon>
        <taxon>Artiodactyla</taxon>
        <taxon>Whippomorpha</taxon>
        <taxon>Cetacea</taxon>
        <taxon>Mysticeti</taxon>
        <taxon>Balaenopteridae</taxon>
        <taxon>Balaenoptera</taxon>
    </lineage>
</organism>
<dbReference type="Ensembl" id="ENSBMST00010003974.1">
    <property type="protein sequence ID" value="ENSBMSP00010003601.1"/>
    <property type="gene ID" value="ENSBMSG00010002704.1"/>
</dbReference>
<evidence type="ECO:0000313" key="1">
    <source>
        <dbReference type="Ensembl" id="ENSBMSP00010003601.1"/>
    </source>
</evidence>
<gene>
    <name evidence="1" type="primary">CCDC54</name>
</gene>
<dbReference type="InterPro" id="IPR037758">
    <property type="entry name" value="CCDC54"/>
</dbReference>
<dbReference type="GeneTree" id="ENSGT00390000008948"/>
<dbReference type="PANTHER" id="PTHR37880">
    <property type="entry name" value="COILED-COIL DOMAIN-CONTAINING PROTEIN 54"/>
    <property type="match status" value="1"/>
</dbReference>
<dbReference type="PANTHER" id="PTHR37880:SF1">
    <property type="entry name" value="COILED-COIL DOMAIN-CONTAINING PROTEIN 54"/>
    <property type="match status" value="1"/>
</dbReference>